<name>A0A8X6VMF0_TRICX</name>
<proteinExistence type="predicted"/>
<comment type="caution">
    <text evidence="1">The sequence shown here is derived from an EMBL/GenBank/DDBJ whole genome shotgun (WGS) entry which is preliminary data.</text>
</comment>
<protein>
    <submittedName>
        <fullName evidence="1">Uncharacterized protein</fullName>
    </submittedName>
</protein>
<dbReference type="Proteomes" id="UP000887159">
    <property type="component" value="Unassembled WGS sequence"/>
</dbReference>
<accession>A0A8X6VMF0</accession>
<evidence type="ECO:0000313" key="2">
    <source>
        <dbReference type="Proteomes" id="UP000887159"/>
    </source>
</evidence>
<sequence length="176" mass="19794">MVTPKCLGGPLVDRDLLNVHVCSEAQLARRWTSMPKIVGLSRHELVDFHDAIIDSIHESLPIQTYITCTAMQMVMAELRYECITRSFLIDECRITEYVRDYIVNFVEQVHYTSPDMMLGQQRAVRNSSLEESILCLIDPSQVQELITKLFSSPELLPVGGATMCAAASASSWAEQL</sequence>
<evidence type="ECO:0000313" key="1">
    <source>
        <dbReference type="EMBL" id="GFY13523.1"/>
    </source>
</evidence>
<gene>
    <name evidence="1" type="ORF">TNCV_4958931</name>
</gene>
<dbReference type="EMBL" id="BMAU01021323">
    <property type="protein sequence ID" value="GFY13523.1"/>
    <property type="molecule type" value="Genomic_DNA"/>
</dbReference>
<organism evidence="1 2">
    <name type="scientific">Trichonephila clavipes</name>
    <name type="common">Golden silk orbweaver</name>
    <name type="synonym">Nephila clavipes</name>
    <dbReference type="NCBI Taxonomy" id="2585209"/>
    <lineage>
        <taxon>Eukaryota</taxon>
        <taxon>Metazoa</taxon>
        <taxon>Ecdysozoa</taxon>
        <taxon>Arthropoda</taxon>
        <taxon>Chelicerata</taxon>
        <taxon>Arachnida</taxon>
        <taxon>Araneae</taxon>
        <taxon>Araneomorphae</taxon>
        <taxon>Entelegynae</taxon>
        <taxon>Araneoidea</taxon>
        <taxon>Nephilidae</taxon>
        <taxon>Trichonephila</taxon>
    </lineage>
</organism>
<reference evidence="1" key="1">
    <citation type="submission" date="2020-08" db="EMBL/GenBank/DDBJ databases">
        <title>Multicomponent nature underlies the extraordinary mechanical properties of spider dragline silk.</title>
        <authorList>
            <person name="Kono N."/>
            <person name="Nakamura H."/>
            <person name="Mori M."/>
            <person name="Yoshida Y."/>
            <person name="Ohtoshi R."/>
            <person name="Malay A.D."/>
            <person name="Moran D.A.P."/>
            <person name="Tomita M."/>
            <person name="Numata K."/>
            <person name="Arakawa K."/>
        </authorList>
    </citation>
    <scope>NUCLEOTIDE SEQUENCE</scope>
</reference>
<keyword evidence="2" id="KW-1185">Reference proteome</keyword>
<dbReference type="AlphaFoldDB" id="A0A8X6VMF0"/>